<dbReference type="GeneID" id="103114195"/>
<feature type="compositionally biased region" description="Low complexity" evidence="1">
    <location>
        <begin position="434"/>
        <end position="444"/>
    </location>
</feature>
<evidence type="ECO:0000313" key="2">
    <source>
        <dbReference type="Proteomes" id="UP001652624"/>
    </source>
</evidence>
<accession>A0ABM3VRW5</accession>
<dbReference type="Pfam" id="PF15265">
    <property type="entry name" value="FAM196"/>
    <property type="match status" value="1"/>
</dbReference>
<dbReference type="Proteomes" id="UP001652624">
    <property type="component" value="Chromosome 14"/>
</dbReference>
<feature type="compositionally biased region" description="Low complexity" evidence="1">
    <location>
        <begin position="313"/>
        <end position="322"/>
    </location>
</feature>
<feature type="region of interest" description="Disordered" evidence="1">
    <location>
        <begin position="52"/>
        <end position="83"/>
    </location>
</feature>
<dbReference type="PANTHER" id="PTHR28682">
    <property type="entry name" value="INHIBITORY SYNAPTIC FACTOR 2A-RELATED"/>
    <property type="match status" value="1"/>
</dbReference>
<proteinExistence type="predicted"/>
<evidence type="ECO:0000256" key="1">
    <source>
        <dbReference type="SAM" id="MobiDB-lite"/>
    </source>
</evidence>
<protein>
    <submittedName>
        <fullName evidence="3">Inhibitory synaptic factor 2A</fullName>
    </submittedName>
</protein>
<gene>
    <name evidence="3" type="primary">INSYN2A</name>
</gene>
<dbReference type="InterPro" id="IPR029337">
    <property type="entry name" value="INSYN2"/>
</dbReference>
<organism evidence="2 3">
    <name type="scientific">Erinaceus europaeus</name>
    <name type="common">Western European hedgehog</name>
    <dbReference type="NCBI Taxonomy" id="9365"/>
    <lineage>
        <taxon>Eukaryota</taxon>
        <taxon>Metazoa</taxon>
        <taxon>Chordata</taxon>
        <taxon>Craniata</taxon>
        <taxon>Vertebrata</taxon>
        <taxon>Euteleostomi</taxon>
        <taxon>Mammalia</taxon>
        <taxon>Eutheria</taxon>
        <taxon>Laurasiatheria</taxon>
        <taxon>Eulipotyphla</taxon>
        <taxon>Erinaceidae</taxon>
        <taxon>Erinaceinae</taxon>
        <taxon>Erinaceus</taxon>
    </lineage>
</organism>
<feature type="region of interest" description="Disordered" evidence="1">
    <location>
        <begin position="424"/>
        <end position="455"/>
    </location>
</feature>
<feature type="compositionally biased region" description="Polar residues" evidence="1">
    <location>
        <begin position="98"/>
        <end position="110"/>
    </location>
</feature>
<keyword evidence="2" id="KW-1185">Reference proteome</keyword>
<feature type="region of interest" description="Disordered" evidence="1">
    <location>
        <begin position="95"/>
        <end position="159"/>
    </location>
</feature>
<feature type="region of interest" description="Disordered" evidence="1">
    <location>
        <begin position="275"/>
        <end position="322"/>
    </location>
</feature>
<feature type="compositionally biased region" description="Basic and acidic residues" evidence="1">
    <location>
        <begin position="52"/>
        <end position="61"/>
    </location>
</feature>
<feature type="region of interest" description="Disordered" evidence="1">
    <location>
        <begin position="174"/>
        <end position="228"/>
    </location>
</feature>
<dbReference type="RefSeq" id="XP_060027076.1">
    <property type="nucleotide sequence ID" value="XM_060171093.1"/>
</dbReference>
<reference evidence="3" key="1">
    <citation type="submission" date="2025-08" db="UniProtKB">
        <authorList>
            <consortium name="RefSeq"/>
        </authorList>
    </citation>
    <scope>IDENTIFICATION</scope>
</reference>
<evidence type="ECO:0000313" key="3">
    <source>
        <dbReference type="RefSeq" id="XP_060027076.1"/>
    </source>
</evidence>
<dbReference type="PANTHER" id="PTHR28682:SF1">
    <property type="entry name" value="INHIBITORY SYNAPTIC FACTOR 2A"/>
    <property type="match status" value="1"/>
</dbReference>
<sequence length="462" mass="49534">MVSKDTGRCTLPSPDSEVEPAACLALEMRYALDANRQVKRRNKALQVRFKDICDAQSEQRDPPPPGAPLGDRREPRPPASHRAACRKYMTVPARRSIPNVTRSTGVQTSPDLRKCYPTFPPDHKRGSLKGLRGQDNGLSGDGGGEDGPGEEAARPWGPAGRLHTTTALVVHAQDHMGELEPLSGPNCTEPDPQADGHSCGEDVPPREPPDPLPGACGQDGATPAAEEPGRGVFETEVVAAPAVGASEGSLPGSAAASQWSLCPAGEDEQRRAAQLNGLQGPQAAATCSPPMQCLSPEWSQRPLQTRAGPGEDGQPCPEEAGAAGAAECQQIVPHTEVVGLKAQLQAMESLISSSQETIKVLLEVIQELEKGEAHREGLSYRTGQDTANCDTCRNSACIIYSVELDFKQQEDKLQPVLRKLHPFEGTQVAPTPYSQETPSTTTPKQKSKTESKKHGRWKLWFL</sequence>
<feature type="compositionally biased region" description="Basic and acidic residues" evidence="1">
    <location>
        <begin position="198"/>
        <end position="209"/>
    </location>
</feature>
<name>A0ABM3VRW5_ERIEU</name>